<evidence type="ECO:0000313" key="5">
    <source>
        <dbReference type="EMBL" id="RNJ48315.1"/>
    </source>
</evidence>
<keyword evidence="1 3" id="KW-0472">Membrane</keyword>
<evidence type="ECO:0000313" key="6">
    <source>
        <dbReference type="Proteomes" id="UP000268623"/>
    </source>
</evidence>
<dbReference type="AlphaFoldDB" id="A0A3M9XKK1"/>
<dbReference type="RefSeq" id="WP_123174320.1">
    <property type="nucleotide sequence ID" value="NZ_QWDD01000001.1"/>
</dbReference>
<accession>A0A3M9XKK1</accession>
<dbReference type="GO" id="GO:0016020">
    <property type="term" value="C:membrane"/>
    <property type="evidence" value="ECO:0007669"/>
    <property type="project" value="UniProtKB-UniRule"/>
</dbReference>
<dbReference type="CDD" id="cd07185">
    <property type="entry name" value="OmpA_C-like"/>
    <property type="match status" value="1"/>
</dbReference>
<gene>
    <name evidence="5" type="ORF">D1O30_00435</name>
</gene>
<feature type="transmembrane region" description="Helical" evidence="3">
    <location>
        <begin position="64"/>
        <end position="84"/>
    </location>
</feature>
<dbReference type="SUPFAM" id="SSF103088">
    <property type="entry name" value="OmpA-like"/>
    <property type="match status" value="1"/>
</dbReference>
<dbReference type="PROSITE" id="PS51123">
    <property type="entry name" value="OMPA_2"/>
    <property type="match status" value="1"/>
</dbReference>
<keyword evidence="3" id="KW-1133">Transmembrane helix</keyword>
<dbReference type="Proteomes" id="UP000268623">
    <property type="component" value="Unassembled WGS sequence"/>
</dbReference>
<keyword evidence="6" id="KW-1185">Reference proteome</keyword>
<name>A0A3M9XKK1_9HYPH</name>
<protein>
    <submittedName>
        <fullName evidence="5">OmpA family protein</fullName>
    </submittedName>
</protein>
<keyword evidence="3" id="KW-0812">Transmembrane</keyword>
<dbReference type="EMBL" id="QWDD01000001">
    <property type="protein sequence ID" value="RNJ48315.1"/>
    <property type="molecule type" value="Genomic_DNA"/>
</dbReference>
<reference evidence="5 6" key="1">
    <citation type="submission" date="2018-08" db="EMBL/GenBank/DDBJ databases">
        <title>Genome sequence of Methylocystis hirsuta CSC1, a methanotroph able to accumulate PHAs.</title>
        <authorList>
            <person name="Bordel S."/>
            <person name="Rodriguez E."/>
            <person name="Gancedo J."/>
            <person name="Munoz R."/>
        </authorList>
    </citation>
    <scope>NUCLEOTIDE SEQUENCE [LARGE SCALE GENOMIC DNA]</scope>
    <source>
        <strain evidence="5 6">CSC1</strain>
    </source>
</reference>
<feature type="transmembrane region" description="Helical" evidence="3">
    <location>
        <begin position="96"/>
        <end position="114"/>
    </location>
</feature>
<comment type="caution">
    <text evidence="5">The sequence shown here is derived from an EMBL/GenBank/DDBJ whole genome shotgun (WGS) entry which is preliminary data.</text>
</comment>
<feature type="domain" description="OmpA-like" evidence="4">
    <location>
        <begin position="184"/>
        <end position="288"/>
    </location>
</feature>
<evidence type="ECO:0000256" key="2">
    <source>
        <dbReference type="SAM" id="MobiDB-lite"/>
    </source>
</evidence>
<proteinExistence type="predicted"/>
<dbReference type="Gene3D" id="3.30.1330.60">
    <property type="entry name" value="OmpA-like domain"/>
    <property type="match status" value="1"/>
</dbReference>
<dbReference type="InterPro" id="IPR036737">
    <property type="entry name" value="OmpA-like_sf"/>
</dbReference>
<organism evidence="5 6">
    <name type="scientific">Methylocystis hirsuta</name>
    <dbReference type="NCBI Taxonomy" id="369798"/>
    <lineage>
        <taxon>Bacteria</taxon>
        <taxon>Pseudomonadati</taxon>
        <taxon>Pseudomonadota</taxon>
        <taxon>Alphaproteobacteria</taxon>
        <taxon>Hyphomicrobiales</taxon>
        <taxon>Methylocystaceae</taxon>
        <taxon>Methylocystis</taxon>
    </lineage>
</organism>
<evidence type="ECO:0000256" key="1">
    <source>
        <dbReference type="PROSITE-ProRule" id="PRU00473"/>
    </source>
</evidence>
<dbReference type="InterPro" id="IPR006665">
    <property type="entry name" value="OmpA-like"/>
</dbReference>
<feature type="region of interest" description="Disordered" evidence="2">
    <location>
        <begin position="127"/>
        <end position="153"/>
    </location>
</feature>
<evidence type="ECO:0000259" key="4">
    <source>
        <dbReference type="PROSITE" id="PS51123"/>
    </source>
</evidence>
<evidence type="ECO:0000256" key="3">
    <source>
        <dbReference type="SAM" id="Phobius"/>
    </source>
</evidence>
<dbReference type="Pfam" id="PF00691">
    <property type="entry name" value="OmpA"/>
    <property type="match status" value="1"/>
</dbReference>
<dbReference type="OrthoDB" id="8443295at2"/>
<sequence>MLVEFSRLWPWLLACFAIGAAAGALTRRAPENGIVARWLVWTALAFGVGVLVVRLGALDAAAPLVEGALAAYAALIIGAALGALARHRSIWAHEGWAVGLVAASLLWVGAVVIGQSDPDERRRFAAPTKSVGADMSPEPSPPATSPPADETATAGATISPVHAQGPSASTTAVSGGMTLADCKAALEQSSTPGELAFAKGSARLMSSSARALDKAAAVIRRCPEYATIEISGHVRGSAAKAPNDALAQRRAEAAMGYLEGQGVGGRRLVASHGEADQAENRALTFEVR</sequence>
<feature type="transmembrane region" description="Helical" evidence="3">
    <location>
        <begin position="38"/>
        <end position="57"/>
    </location>
</feature>